<feature type="transmembrane region" description="Helical" evidence="1">
    <location>
        <begin position="139"/>
        <end position="156"/>
    </location>
</feature>
<evidence type="ECO:0000313" key="3">
    <source>
        <dbReference type="Proteomes" id="UP001597120"/>
    </source>
</evidence>
<comment type="caution">
    <text evidence="2">The sequence shown here is derived from an EMBL/GenBank/DDBJ whole genome shotgun (WGS) entry which is preliminary data.</text>
</comment>
<organism evidence="2 3">
    <name type="scientific">Paenibacillus residui</name>
    <dbReference type="NCBI Taxonomy" id="629724"/>
    <lineage>
        <taxon>Bacteria</taxon>
        <taxon>Bacillati</taxon>
        <taxon>Bacillota</taxon>
        <taxon>Bacilli</taxon>
        <taxon>Bacillales</taxon>
        <taxon>Paenibacillaceae</taxon>
        <taxon>Paenibacillus</taxon>
    </lineage>
</organism>
<dbReference type="Proteomes" id="UP001597120">
    <property type="component" value="Unassembled WGS sequence"/>
</dbReference>
<accession>A0ABW3DE04</accession>
<name>A0ABW3DE04_9BACL</name>
<dbReference type="PANTHER" id="PTHR37305">
    <property type="entry name" value="INTEGRAL MEMBRANE PROTEIN-RELATED"/>
    <property type="match status" value="1"/>
</dbReference>
<feature type="transmembrane region" description="Helical" evidence="1">
    <location>
        <begin position="227"/>
        <end position="246"/>
    </location>
</feature>
<dbReference type="Pfam" id="PF12730">
    <property type="entry name" value="ABC2_membrane_4"/>
    <property type="match status" value="1"/>
</dbReference>
<feature type="transmembrane region" description="Helical" evidence="1">
    <location>
        <begin position="104"/>
        <end position="127"/>
    </location>
</feature>
<dbReference type="EMBL" id="JBHTIU010000060">
    <property type="protein sequence ID" value="MFD0870786.1"/>
    <property type="molecule type" value="Genomic_DNA"/>
</dbReference>
<keyword evidence="1" id="KW-1133">Transmembrane helix</keyword>
<sequence>MMKALALEFYKLRRKRIFAMMTLFLGAELAWAFVSISMSMSRHPDSTSWEALLVTVASMNGLFVPIMSAVAVSRICDMEHKGDTWKLLATTAVRRSRLYWAKYWCANILILYYISLQAAAIAGFGIVKGFAEPLPFSLLIPYIGGALLTSMAIVALQQWISLSVKNQAFALSLGMIGGFIGMAADFFPAGVRRLFIWSYYTGLSPVIYQYSNLSVDYRVQPLETGSLAFMSILIIILFTAGCFHFSRQEI</sequence>
<proteinExistence type="predicted"/>
<reference evidence="3" key="1">
    <citation type="journal article" date="2019" name="Int. J. Syst. Evol. Microbiol.">
        <title>The Global Catalogue of Microorganisms (GCM) 10K type strain sequencing project: providing services to taxonomists for standard genome sequencing and annotation.</title>
        <authorList>
            <consortium name="The Broad Institute Genomics Platform"/>
            <consortium name="The Broad Institute Genome Sequencing Center for Infectious Disease"/>
            <person name="Wu L."/>
            <person name="Ma J."/>
        </authorList>
    </citation>
    <scope>NUCLEOTIDE SEQUENCE [LARGE SCALE GENOMIC DNA]</scope>
    <source>
        <strain evidence="3">CCUG 57263</strain>
    </source>
</reference>
<protein>
    <submittedName>
        <fullName evidence="2">ABC transporter permease</fullName>
    </submittedName>
</protein>
<dbReference type="CDD" id="cd21809">
    <property type="entry name" value="ABC-2_lan_permease-like"/>
    <property type="match status" value="1"/>
</dbReference>
<dbReference type="RefSeq" id="WP_144937214.1">
    <property type="nucleotide sequence ID" value="NZ_JBHTIU010000060.1"/>
</dbReference>
<keyword evidence="3" id="KW-1185">Reference proteome</keyword>
<evidence type="ECO:0000313" key="2">
    <source>
        <dbReference type="EMBL" id="MFD0870786.1"/>
    </source>
</evidence>
<evidence type="ECO:0000256" key="1">
    <source>
        <dbReference type="SAM" id="Phobius"/>
    </source>
</evidence>
<feature type="transmembrane region" description="Helical" evidence="1">
    <location>
        <begin position="51"/>
        <end position="72"/>
    </location>
</feature>
<keyword evidence="1" id="KW-0812">Transmembrane</keyword>
<keyword evidence="1" id="KW-0472">Membrane</keyword>
<feature type="transmembrane region" description="Helical" evidence="1">
    <location>
        <begin position="168"/>
        <end position="187"/>
    </location>
</feature>
<gene>
    <name evidence="2" type="ORF">ACFQ03_16650</name>
</gene>
<dbReference type="PANTHER" id="PTHR37305:SF1">
    <property type="entry name" value="MEMBRANE PROTEIN"/>
    <property type="match status" value="1"/>
</dbReference>